<feature type="repeat" description="ANK" evidence="3">
    <location>
        <begin position="857"/>
        <end position="884"/>
    </location>
</feature>
<dbReference type="PANTHER" id="PTHR24198:SF165">
    <property type="entry name" value="ANKYRIN REPEAT-CONTAINING PROTEIN-RELATED"/>
    <property type="match status" value="1"/>
</dbReference>
<feature type="repeat" description="ANK" evidence="3">
    <location>
        <begin position="621"/>
        <end position="653"/>
    </location>
</feature>
<dbReference type="SUPFAM" id="SSF48403">
    <property type="entry name" value="Ankyrin repeat"/>
    <property type="match status" value="2"/>
</dbReference>
<organism evidence="5 6">
    <name type="scientific">Aureobasidium pullulans</name>
    <name type="common">Black yeast</name>
    <name type="synonym">Pullularia pullulans</name>
    <dbReference type="NCBI Taxonomy" id="5580"/>
    <lineage>
        <taxon>Eukaryota</taxon>
        <taxon>Fungi</taxon>
        <taxon>Dikarya</taxon>
        <taxon>Ascomycota</taxon>
        <taxon>Pezizomycotina</taxon>
        <taxon>Dothideomycetes</taxon>
        <taxon>Dothideomycetidae</taxon>
        <taxon>Dothideales</taxon>
        <taxon>Saccotheciaceae</taxon>
        <taxon>Aureobasidium</taxon>
    </lineage>
</organism>
<dbReference type="InterPro" id="IPR002110">
    <property type="entry name" value="Ankyrin_rpt"/>
</dbReference>
<accession>A0A4S8ZCY7</accession>
<evidence type="ECO:0000256" key="2">
    <source>
        <dbReference type="ARBA" id="ARBA00023043"/>
    </source>
</evidence>
<comment type="caution">
    <text evidence="5">The sequence shown here is derived from an EMBL/GenBank/DDBJ whole genome shotgun (WGS) entry which is preliminary data.</text>
</comment>
<dbReference type="InterPro" id="IPR036770">
    <property type="entry name" value="Ankyrin_rpt-contain_sf"/>
</dbReference>
<evidence type="ECO:0000313" key="5">
    <source>
        <dbReference type="EMBL" id="THW62045.1"/>
    </source>
</evidence>
<evidence type="ECO:0000313" key="6">
    <source>
        <dbReference type="Proteomes" id="UP000308802"/>
    </source>
</evidence>
<feature type="repeat" description="ANK" evidence="3">
    <location>
        <begin position="885"/>
        <end position="917"/>
    </location>
</feature>
<dbReference type="PROSITE" id="PS50297">
    <property type="entry name" value="ANK_REP_REGION"/>
    <property type="match status" value="8"/>
</dbReference>
<gene>
    <name evidence="5" type="ORF">D6D19_09868</name>
</gene>
<feature type="repeat" description="ANK" evidence="3">
    <location>
        <begin position="1050"/>
        <end position="1082"/>
    </location>
</feature>
<protein>
    <submittedName>
        <fullName evidence="5">Uncharacterized protein</fullName>
    </submittedName>
</protein>
<evidence type="ECO:0000256" key="1">
    <source>
        <dbReference type="ARBA" id="ARBA00022737"/>
    </source>
</evidence>
<feature type="repeat" description="ANK" evidence="3">
    <location>
        <begin position="1017"/>
        <end position="1049"/>
    </location>
</feature>
<feature type="repeat" description="ANK" evidence="3">
    <location>
        <begin position="753"/>
        <end position="785"/>
    </location>
</feature>
<dbReference type="EMBL" id="QZAO01000616">
    <property type="protein sequence ID" value="THW62045.1"/>
    <property type="molecule type" value="Genomic_DNA"/>
</dbReference>
<feature type="repeat" description="ANK" evidence="3">
    <location>
        <begin position="687"/>
        <end position="719"/>
    </location>
</feature>
<keyword evidence="1" id="KW-0677">Repeat</keyword>
<feature type="repeat" description="ANK" evidence="3">
    <location>
        <begin position="918"/>
        <end position="950"/>
    </location>
</feature>
<proteinExistence type="predicted"/>
<keyword evidence="2 3" id="KW-0040">ANK repeat</keyword>
<evidence type="ECO:0000256" key="3">
    <source>
        <dbReference type="PROSITE-ProRule" id="PRU00023"/>
    </source>
</evidence>
<dbReference type="SMART" id="SM00248">
    <property type="entry name" value="ANK"/>
    <property type="match status" value="16"/>
</dbReference>
<reference evidence="5 6" key="1">
    <citation type="submission" date="2018-10" db="EMBL/GenBank/DDBJ databases">
        <title>Fifty Aureobasidium pullulans genomes reveal a recombining polyextremotolerant generalist.</title>
        <authorList>
            <person name="Gostincar C."/>
            <person name="Turk M."/>
            <person name="Zajc J."/>
            <person name="Gunde-Cimerman N."/>
        </authorList>
    </citation>
    <scope>NUCLEOTIDE SEQUENCE [LARGE SCALE GENOMIC DNA]</scope>
    <source>
        <strain evidence="5 6">EXF-10659</strain>
    </source>
</reference>
<dbReference type="Proteomes" id="UP000308802">
    <property type="component" value="Unassembled WGS sequence"/>
</dbReference>
<feature type="repeat" description="ANK" evidence="3">
    <location>
        <begin position="951"/>
        <end position="983"/>
    </location>
</feature>
<evidence type="ECO:0000256" key="4">
    <source>
        <dbReference type="SAM" id="MobiDB-lite"/>
    </source>
</evidence>
<dbReference type="Gene3D" id="1.25.40.20">
    <property type="entry name" value="Ankyrin repeat-containing domain"/>
    <property type="match status" value="3"/>
</dbReference>
<dbReference type="AlphaFoldDB" id="A0A4S8ZCY7"/>
<feature type="non-terminal residue" evidence="5">
    <location>
        <position position="1105"/>
    </location>
</feature>
<feature type="repeat" description="ANK" evidence="3">
    <location>
        <begin position="654"/>
        <end position="686"/>
    </location>
</feature>
<feature type="region of interest" description="Disordered" evidence="4">
    <location>
        <begin position="35"/>
        <end position="65"/>
    </location>
</feature>
<dbReference type="Pfam" id="PF12796">
    <property type="entry name" value="Ank_2"/>
    <property type="match status" value="5"/>
</dbReference>
<sequence length="1105" mass="118242">MSLHPPSQRPAEDDAVPLAPLKLENMIAGGTKSQLKIRKAVQHPDSQSSSRSCGGPAPAPATEPARNVDVRVTLPILDRIKRLNFASTVNVSADLYEFVSPLWNSELRRFKQAVDKILSKREFTQRYGIFEGLCYTQDVQLKIELANVYTDTTSRPSPLETLCGCVAKDFPEGSGKSVTIGGIIEINGAAFALTNGHFTTTALDNLQRSPTGANIDSDTQDSEDGSESILILDDLKLPKLKSTRSPMGYRSDPLKLDLLHTSGGDTVRHGKEWSTISVTEKSLCLPNIYITTESTSDSEEQQRRWYLTAAAETASVRNVIVLTSSEGCCSGTLLANESYLRLPTGDFVLTWMIRLDNTSGLRKGDSGAWVIDKESKIVYGHITAFSERDGYLIPLSHMLKEIGAHHRGFAVLPSPLVYLADLAKYWSDRDNDDLASRFAGEMMIHDSAFDSPGSWLHNCFQDLIVRYRTDKTALIALLKISGKNLPTLLTMDKDFEKYVESVAGLDEHLRWKLRAICREGRELGSLQTIRASGASQSVRRGLYNPRVLQQTPDPSFPADLSKAIEMDDIETLCVLLSHGANPNVKLETSEFALQKASHKGFDAIVRTLIDMGAYVNAQGGRYGNALQAASFAGHDKLVQMLLESGADVNAQGGDYGNALQAASAEGHDKIVQQLLDVGAEVNAQGGEYGNALYAASAGGHDKLVQILLDKGADVNAQDGDYGHALQVASARGHERIVQMLLAAGADVNAQSKKHGNALQAASAGGHDKIVHQLLDVGADVNAQGGHYGNALQAASARGQDKTAQQLLNAGAYVNAQGGHYGNALSAAIEGNHDGIMQMLLKEGVHGNSQNGYYADLLHAAFSRGQVNVIHTLLENGVNINAQSTLHNNALYTASHAGDSKTVQMLIQAGADINTQGGHYGNALQAASAGGHAEIVQLLLDRGADANARNGAYGSALYAASYESHIGIVEILLDAGADISTLSRSYNSALQKASSGGYEKFVRILIDVGADVNAQSEHYGNALQGASERGHDKIVQMLLDAGADINTQGGRYGNALQAASAEGHDKIVHQLLDVGAEVNAQGGEYGSALQAASVRGHDKTVQILLD</sequence>
<dbReference type="PANTHER" id="PTHR24198">
    <property type="entry name" value="ANKYRIN REPEAT AND PROTEIN KINASE DOMAIN-CONTAINING PROTEIN"/>
    <property type="match status" value="1"/>
</dbReference>
<feature type="repeat" description="ANK" evidence="3">
    <location>
        <begin position="984"/>
        <end position="1016"/>
    </location>
</feature>
<feature type="region of interest" description="Disordered" evidence="4">
    <location>
        <begin position="207"/>
        <end position="226"/>
    </location>
</feature>
<feature type="repeat" description="ANK" evidence="3">
    <location>
        <begin position="720"/>
        <end position="752"/>
    </location>
</feature>
<feature type="compositionally biased region" description="Polar residues" evidence="4">
    <location>
        <begin position="207"/>
        <end position="217"/>
    </location>
</feature>
<dbReference type="PROSITE" id="PS50088">
    <property type="entry name" value="ANK_REPEAT"/>
    <property type="match status" value="12"/>
</dbReference>
<name>A0A4S8ZCY7_AURPU</name>